<reference evidence="1" key="1">
    <citation type="submission" date="2021-11" db="EMBL/GenBank/DDBJ databases">
        <authorList>
            <person name="Rodrigo-Torres L."/>
            <person name="Arahal R. D."/>
            <person name="Lucena T."/>
        </authorList>
    </citation>
    <scope>NUCLEOTIDE SEQUENCE</scope>
    <source>
        <strain evidence="1">CECT 7929</strain>
    </source>
</reference>
<accession>A0ABN8DS03</accession>
<dbReference type="EMBL" id="CAKLDI010000001">
    <property type="protein sequence ID" value="CAH0533447.1"/>
    <property type="molecule type" value="Genomic_DNA"/>
</dbReference>
<protein>
    <submittedName>
        <fullName evidence="1">Uncharacterized protein</fullName>
    </submittedName>
</protein>
<evidence type="ECO:0000313" key="2">
    <source>
        <dbReference type="Proteomes" id="UP000838672"/>
    </source>
</evidence>
<proteinExistence type="predicted"/>
<dbReference type="Proteomes" id="UP000838672">
    <property type="component" value="Unassembled WGS sequence"/>
</dbReference>
<comment type="caution">
    <text evidence="1">The sequence shown here is derived from an EMBL/GenBank/DDBJ whole genome shotgun (WGS) entry which is preliminary data.</text>
</comment>
<gene>
    <name evidence="1" type="ORF">VST7929_01315</name>
</gene>
<organism evidence="1 2">
    <name type="scientific">Vibrio stylophorae</name>
    <dbReference type="NCBI Taxonomy" id="659351"/>
    <lineage>
        <taxon>Bacteria</taxon>
        <taxon>Pseudomonadati</taxon>
        <taxon>Pseudomonadota</taxon>
        <taxon>Gammaproteobacteria</taxon>
        <taxon>Vibrionales</taxon>
        <taxon>Vibrionaceae</taxon>
        <taxon>Vibrio</taxon>
    </lineage>
</organism>
<evidence type="ECO:0000313" key="1">
    <source>
        <dbReference type="EMBL" id="CAH0533447.1"/>
    </source>
</evidence>
<sequence>MQSGLNLFRPISISQVKKQVKNAYEKRAKKRAFVKKLFQ</sequence>
<name>A0ABN8DS03_9VIBR</name>
<keyword evidence="2" id="KW-1185">Reference proteome</keyword>